<organism evidence="1">
    <name type="scientific">viral metagenome</name>
    <dbReference type="NCBI Taxonomy" id="1070528"/>
    <lineage>
        <taxon>unclassified sequences</taxon>
        <taxon>metagenomes</taxon>
        <taxon>organismal metagenomes</taxon>
    </lineage>
</organism>
<sequence length="304" mass="36090">MADFFSKINNIMLMTCQLGTMIIMNSFKNSYEYLKNLDYNDIALNIIILYSRFIETVKKYWLEFYNFHPIITNFVDNICYLFRFFMAMMIDQRIEPMDTNWISTSILLKRDTSRFEGEPYTFVEKYDMMNMNIPSDNDSYDSFFINGFKDACDCAKSIAYNNKSIIESLITMKVDDKYIHYVFYKENDENDPVTLPLIPCKTKFLTVEYTHPRMAYGIFLELDKNVFYANNEILSPLYILRCLKYQSKAFVFDMNYKIKILDENIDSFELTSNQHIFFHKASYKIVSNTSFQNSSSKPDTNNDN</sequence>
<dbReference type="EMBL" id="MN739631">
    <property type="protein sequence ID" value="QHT17061.1"/>
    <property type="molecule type" value="Genomic_DNA"/>
</dbReference>
<evidence type="ECO:0000313" key="1">
    <source>
        <dbReference type="EMBL" id="QHT17061.1"/>
    </source>
</evidence>
<dbReference type="AlphaFoldDB" id="A0A6C0DKV9"/>
<accession>A0A6C0DKV9</accession>
<proteinExistence type="predicted"/>
<reference evidence="1" key="1">
    <citation type="journal article" date="2020" name="Nature">
        <title>Giant virus diversity and host interactions through global metagenomics.</title>
        <authorList>
            <person name="Schulz F."/>
            <person name="Roux S."/>
            <person name="Paez-Espino D."/>
            <person name="Jungbluth S."/>
            <person name="Walsh D.A."/>
            <person name="Denef V.J."/>
            <person name="McMahon K.D."/>
            <person name="Konstantinidis K.T."/>
            <person name="Eloe-Fadrosh E.A."/>
            <person name="Kyrpides N.C."/>
            <person name="Woyke T."/>
        </authorList>
    </citation>
    <scope>NUCLEOTIDE SEQUENCE</scope>
    <source>
        <strain evidence="1">GVMAG-M-3300023174-24</strain>
    </source>
</reference>
<protein>
    <submittedName>
        <fullName evidence="1">Uncharacterized protein</fullName>
    </submittedName>
</protein>
<name>A0A6C0DKV9_9ZZZZ</name>